<dbReference type="SUPFAM" id="SSF48576">
    <property type="entry name" value="Terpenoid synthases"/>
    <property type="match status" value="1"/>
</dbReference>
<evidence type="ECO:0008006" key="4">
    <source>
        <dbReference type="Google" id="ProtNLM"/>
    </source>
</evidence>
<comment type="caution">
    <text evidence="2">The sequence shown here is derived from an EMBL/GenBank/DDBJ whole genome shotgun (WGS) entry which is preliminary data.</text>
</comment>
<dbReference type="Pfam" id="PF00494">
    <property type="entry name" value="SQS_PSY"/>
    <property type="match status" value="1"/>
</dbReference>
<proteinExistence type="predicted"/>
<feature type="region of interest" description="Disordered" evidence="1">
    <location>
        <begin position="14"/>
        <end position="35"/>
    </location>
</feature>
<dbReference type="InterPro" id="IPR002060">
    <property type="entry name" value="Squ/phyt_synthse"/>
</dbReference>
<feature type="compositionally biased region" description="Low complexity" evidence="1">
    <location>
        <begin position="14"/>
        <end position="33"/>
    </location>
</feature>
<dbReference type="Gene3D" id="1.10.600.10">
    <property type="entry name" value="Farnesyl Diphosphate Synthase"/>
    <property type="match status" value="1"/>
</dbReference>
<sequence>MTGRRTSAELALKSLSRSSSRHASTSAAAAAAAPGAEPTPYLHNLLQRTDRPSYLLSHSFSQPPHRLAYLAIRSFNAELATIPESVSNDLLGKIRFGWWRDSIRALYASIEHGQAVPVSARGQPVLQALHAVLCDPALRETPTQGLLHSEHHFQALISAREDDLLSASSSHTPPTLEQMERYAERTASRLAYLELDLLGIRDPAMDEVCSHIGKARGLTTALASIPFHAHMMIPTTTTPALTSRARRLILPQEYLLAHRVVEEEVYRKGSHAEGLKDAVFDTATRANDYLISARSALRRAFGHDSSTQTTTARKRRKPPKLLDPVLMGAIPAKVFLEALERVQFDPFHPTLIQEPTGWRLTWALWKASWRGAAKTF</sequence>
<dbReference type="EMBL" id="JAPDMZ010000119">
    <property type="protein sequence ID" value="KAK0549165.1"/>
    <property type="molecule type" value="Genomic_DNA"/>
</dbReference>
<accession>A0AAN6JT37</accession>
<organism evidence="2 3">
    <name type="scientific">Tilletia horrida</name>
    <dbReference type="NCBI Taxonomy" id="155126"/>
    <lineage>
        <taxon>Eukaryota</taxon>
        <taxon>Fungi</taxon>
        <taxon>Dikarya</taxon>
        <taxon>Basidiomycota</taxon>
        <taxon>Ustilaginomycotina</taxon>
        <taxon>Exobasidiomycetes</taxon>
        <taxon>Tilletiales</taxon>
        <taxon>Tilletiaceae</taxon>
        <taxon>Tilletia</taxon>
    </lineage>
</organism>
<protein>
    <recommendedName>
        <fullName evidence="4">Squalene/phytoene synthase</fullName>
    </recommendedName>
</protein>
<name>A0AAN6JT37_9BASI</name>
<evidence type="ECO:0000256" key="1">
    <source>
        <dbReference type="SAM" id="MobiDB-lite"/>
    </source>
</evidence>
<keyword evidence="3" id="KW-1185">Reference proteome</keyword>
<dbReference type="InterPro" id="IPR008949">
    <property type="entry name" value="Isoprenoid_synthase_dom_sf"/>
</dbReference>
<gene>
    <name evidence="2" type="ORF">OC846_004184</name>
</gene>
<dbReference type="Proteomes" id="UP001176517">
    <property type="component" value="Unassembled WGS sequence"/>
</dbReference>
<evidence type="ECO:0000313" key="2">
    <source>
        <dbReference type="EMBL" id="KAK0549165.1"/>
    </source>
</evidence>
<dbReference type="AlphaFoldDB" id="A0AAN6JT37"/>
<evidence type="ECO:0000313" key="3">
    <source>
        <dbReference type="Proteomes" id="UP001176517"/>
    </source>
</evidence>
<reference evidence="2" key="1">
    <citation type="journal article" date="2023" name="PhytoFront">
        <title>Draft Genome Resources of Seven Strains of Tilletia horrida, Causal Agent of Kernel Smut of Rice.</title>
        <authorList>
            <person name="Khanal S."/>
            <person name="Antony Babu S."/>
            <person name="Zhou X.G."/>
        </authorList>
    </citation>
    <scope>NUCLEOTIDE SEQUENCE</scope>
    <source>
        <strain evidence="2">TX6</strain>
    </source>
</reference>